<accession>E4XA34</accession>
<dbReference type="Proteomes" id="UP000001307">
    <property type="component" value="Unassembled WGS sequence"/>
</dbReference>
<protein>
    <submittedName>
        <fullName evidence="2">Uncharacterized protein</fullName>
    </submittedName>
</protein>
<evidence type="ECO:0000256" key="1">
    <source>
        <dbReference type="SAM" id="MobiDB-lite"/>
    </source>
</evidence>
<dbReference type="InParanoid" id="E4XA34"/>
<reference evidence="2" key="1">
    <citation type="journal article" date="2010" name="Science">
        <title>Plasticity of animal genome architecture unmasked by rapid evolution of a pelagic tunicate.</title>
        <authorList>
            <person name="Denoeud F."/>
            <person name="Henriet S."/>
            <person name="Mungpakdee S."/>
            <person name="Aury J.M."/>
            <person name="Da Silva C."/>
            <person name="Brinkmann H."/>
            <person name="Mikhaleva J."/>
            <person name="Olsen L.C."/>
            <person name="Jubin C."/>
            <person name="Canestro C."/>
            <person name="Bouquet J.M."/>
            <person name="Danks G."/>
            <person name="Poulain J."/>
            <person name="Campsteijn C."/>
            <person name="Adamski M."/>
            <person name="Cross I."/>
            <person name="Yadetie F."/>
            <person name="Muffato M."/>
            <person name="Louis A."/>
            <person name="Butcher S."/>
            <person name="Tsagkogeorga G."/>
            <person name="Konrad A."/>
            <person name="Singh S."/>
            <person name="Jensen M.F."/>
            <person name="Cong E.H."/>
            <person name="Eikeseth-Otteraa H."/>
            <person name="Noel B."/>
            <person name="Anthouard V."/>
            <person name="Porcel B.M."/>
            <person name="Kachouri-Lafond R."/>
            <person name="Nishino A."/>
            <person name="Ugolini M."/>
            <person name="Chourrout P."/>
            <person name="Nishida H."/>
            <person name="Aasland R."/>
            <person name="Huzurbazar S."/>
            <person name="Westhof E."/>
            <person name="Delsuc F."/>
            <person name="Lehrach H."/>
            <person name="Reinhardt R."/>
            <person name="Weissenbach J."/>
            <person name="Roy S.W."/>
            <person name="Artiguenave F."/>
            <person name="Postlethwait J.H."/>
            <person name="Manak J.R."/>
            <person name="Thompson E.M."/>
            <person name="Jaillon O."/>
            <person name="Du Pasquier L."/>
            <person name="Boudinot P."/>
            <person name="Liberles D.A."/>
            <person name="Volff J.N."/>
            <person name="Philippe H."/>
            <person name="Lenhard B."/>
            <person name="Roest Crollius H."/>
            <person name="Wincker P."/>
            <person name="Chourrout D."/>
        </authorList>
    </citation>
    <scope>NUCLEOTIDE SEQUENCE [LARGE SCALE GENOMIC DNA]</scope>
</reference>
<evidence type="ECO:0000313" key="2">
    <source>
        <dbReference type="EMBL" id="CBY08333.1"/>
    </source>
</evidence>
<keyword evidence="3" id="KW-1185">Reference proteome</keyword>
<dbReference type="EMBL" id="FN653031">
    <property type="protein sequence ID" value="CBY08333.1"/>
    <property type="molecule type" value="Genomic_DNA"/>
</dbReference>
<sequence>MTSHNLPHFILDRMPGHLVQTCSASSPSHRRRHRQKRYSSCRKLRHPLNKLARSQSQPQLLH</sequence>
<proteinExistence type="predicted"/>
<evidence type="ECO:0000313" key="3">
    <source>
        <dbReference type="Proteomes" id="UP000001307"/>
    </source>
</evidence>
<organism evidence="2">
    <name type="scientific">Oikopleura dioica</name>
    <name type="common">Tunicate</name>
    <dbReference type="NCBI Taxonomy" id="34765"/>
    <lineage>
        <taxon>Eukaryota</taxon>
        <taxon>Metazoa</taxon>
        <taxon>Chordata</taxon>
        <taxon>Tunicata</taxon>
        <taxon>Appendicularia</taxon>
        <taxon>Copelata</taxon>
        <taxon>Oikopleuridae</taxon>
        <taxon>Oikopleura</taxon>
    </lineage>
</organism>
<feature type="region of interest" description="Disordered" evidence="1">
    <location>
        <begin position="20"/>
        <end position="62"/>
    </location>
</feature>
<dbReference type="AlphaFoldDB" id="E4XA34"/>
<feature type="compositionally biased region" description="Polar residues" evidence="1">
    <location>
        <begin position="52"/>
        <end position="62"/>
    </location>
</feature>
<gene>
    <name evidence="2" type="ORF">GSOID_T00004898001</name>
</gene>
<feature type="compositionally biased region" description="Basic residues" evidence="1">
    <location>
        <begin position="28"/>
        <end position="48"/>
    </location>
</feature>
<name>E4XA34_OIKDI</name>